<dbReference type="EMBL" id="QICL01000004">
    <property type="protein sequence ID" value="PXV66942.1"/>
    <property type="molecule type" value="Genomic_DNA"/>
</dbReference>
<dbReference type="OrthoDB" id="9812571at2"/>
<dbReference type="PANTHER" id="PTHR23416:SF23">
    <property type="entry name" value="ACETYLTRANSFERASE C18B11.09C-RELATED"/>
    <property type="match status" value="1"/>
</dbReference>
<evidence type="ECO:0000313" key="8">
    <source>
        <dbReference type="Proteomes" id="UP000247973"/>
    </source>
</evidence>
<comment type="caution">
    <text evidence="7">The sequence shown here is derived from an EMBL/GenBank/DDBJ whole genome shotgun (WGS) entry which is preliminary data.</text>
</comment>
<dbReference type="GO" id="GO:0008374">
    <property type="term" value="F:O-acyltransferase activity"/>
    <property type="evidence" value="ECO:0007669"/>
    <property type="project" value="TreeGrafter"/>
</dbReference>
<dbReference type="PROSITE" id="PS00101">
    <property type="entry name" value="HEXAPEP_TRANSFERASES"/>
    <property type="match status" value="1"/>
</dbReference>
<keyword evidence="2 7" id="KW-0808">Transferase</keyword>
<dbReference type="AlphaFoldDB" id="A0A2V3PYS2"/>
<dbReference type="PANTHER" id="PTHR23416">
    <property type="entry name" value="SIALIC ACID SYNTHASE-RELATED"/>
    <property type="match status" value="1"/>
</dbReference>
<comment type="function">
    <text evidence="5">Acetyltransferase implicated in the O-acetylation of Nod factors.</text>
</comment>
<dbReference type="InterPro" id="IPR051159">
    <property type="entry name" value="Hexapeptide_acetyltransf"/>
</dbReference>
<organism evidence="7 8">
    <name type="scientific">Dysgonomonas alginatilytica</name>
    <dbReference type="NCBI Taxonomy" id="1605892"/>
    <lineage>
        <taxon>Bacteria</taxon>
        <taxon>Pseudomonadati</taxon>
        <taxon>Bacteroidota</taxon>
        <taxon>Bacteroidia</taxon>
        <taxon>Bacteroidales</taxon>
        <taxon>Dysgonomonadaceae</taxon>
        <taxon>Dysgonomonas</taxon>
    </lineage>
</organism>
<dbReference type="Gene3D" id="2.160.10.10">
    <property type="entry name" value="Hexapeptide repeat proteins"/>
    <property type="match status" value="1"/>
</dbReference>
<reference evidence="7 8" key="1">
    <citation type="submission" date="2018-03" db="EMBL/GenBank/DDBJ databases">
        <title>Genomic Encyclopedia of Archaeal and Bacterial Type Strains, Phase II (KMG-II): from individual species to whole genera.</title>
        <authorList>
            <person name="Goeker M."/>
        </authorList>
    </citation>
    <scope>NUCLEOTIDE SEQUENCE [LARGE SCALE GENOMIC DNA]</scope>
    <source>
        <strain evidence="7 8">DSM 100214</strain>
    </source>
</reference>
<dbReference type="InterPro" id="IPR018357">
    <property type="entry name" value="Hexapep_transf_CS"/>
</dbReference>
<keyword evidence="3" id="KW-0677">Repeat</keyword>
<evidence type="ECO:0000256" key="6">
    <source>
        <dbReference type="ARBA" id="ARBA00067695"/>
    </source>
</evidence>
<comment type="similarity">
    <text evidence="1">Belongs to the transferase hexapeptide repeat family.</text>
</comment>
<evidence type="ECO:0000256" key="3">
    <source>
        <dbReference type="ARBA" id="ARBA00022737"/>
    </source>
</evidence>
<name>A0A2V3PYS2_9BACT</name>
<dbReference type="SUPFAM" id="SSF51161">
    <property type="entry name" value="Trimeric LpxA-like enzymes"/>
    <property type="match status" value="1"/>
</dbReference>
<dbReference type="InterPro" id="IPR011004">
    <property type="entry name" value="Trimer_LpxA-like_sf"/>
</dbReference>
<dbReference type="Proteomes" id="UP000247973">
    <property type="component" value="Unassembled WGS sequence"/>
</dbReference>
<evidence type="ECO:0000256" key="4">
    <source>
        <dbReference type="ARBA" id="ARBA00023315"/>
    </source>
</evidence>
<evidence type="ECO:0000256" key="5">
    <source>
        <dbReference type="ARBA" id="ARBA00055587"/>
    </source>
</evidence>
<protein>
    <recommendedName>
        <fullName evidence="6">Nodulation protein L</fullName>
    </recommendedName>
</protein>
<dbReference type="Pfam" id="PF00132">
    <property type="entry name" value="Hexapep"/>
    <property type="match status" value="1"/>
</dbReference>
<dbReference type="FunFam" id="2.160.10.10:FF:000025">
    <property type="entry name" value="Hexapeptide-repeat containing-acetyltransferase"/>
    <property type="match status" value="1"/>
</dbReference>
<evidence type="ECO:0000256" key="1">
    <source>
        <dbReference type="ARBA" id="ARBA00007274"/>
    </source>
</evidence>
<evidence type="ECO:0000313" key="7">
    <source>
        <dbReference type="EMBL" id="PXV66942.1"/>
    </source>
</evidence>
<evidence type="ECO:0000256" key="2">
    <source>
        <dbReference type="ARBA" id="ARBA00022679"/>
    </source>
</evidence>
<proteinExistence type="inferred from homology"/>
<dbReference type="RefSeq" id="WP_110309899.1">
    <property type="nucleotide sequence ID" value="NZ_QICL01000004.1"/>
</dbReference>
<accession>A0A2V3PYS2</accession>
<keyword evidence="8" id="KW-1185">Reference proteome</keyword>
<dbReference type="InterPro" id="IPR001451">
    <property type="entry name" value="Hexapep"/>
</dbReference>
<gene>
    <name evidence="7" type="ORF">CLV62_104204</name>
</gene>
<sequence length="191" mass="20602">MKDIFERDLSGELIPLTDPDYYKIGAIINEAQKIIAELNNSYHDTGEVQALFSRLTGVEVDETFELLPPFYTDFGRNIRIGKNVFINHCCEFMDRGGITIGNDVLIAPKVNLITIGHPLNPADRRATYTAPIIIGNGVWIGVGATVMSGVTIGENSVVAAGAVVTKDVPPNTIVAGVPAKVVKTLNFDSTD</sequence>
<dbReference type="CDD" id="cd03357">
    <property type="entry name" value="LbH_MAT_GAT"/>
    <property type="match status" value="1"/>
</dbReference>
<keyword evidence="4" id="KW-0012">Acyltransferase</keyword>